<comment type="caution">
    <text evidence="2">The sequence shown here is derived from an EMBL/GenBank/DDBJ whole genome shotgun (WGS) entry which is preliminary data.</text>
</comment>
<protein>
    <submittedName>
        <fullName evidence="2">Uncharacterized protein</fullName>
    </submittedName>
</protein>
<dbReference type="Proteomes" id="UP001597083">
    <property type="component" value="Unassembled WGS sequence"/>
</dbReference>
<organism evidence="2 3">
    <name type="scientific">Actinomadura adrarensis</name>
    <dbReference type="NCBI Taxonomy" id="1819600"/>
    <lineage>
        <taxon>Bacteria</taxon>
        <taxon>Bacillati</taxon>
        <taxon>Actinomycetota</taxon>
        <taxon>Actinomycetes</taxon>
        <taxon>Streptosporangiales</taxon>
        <taxon>Thermomonosporaceae</taxon>
        <taxon>Actinomadura</taxon>
    </lineage>
</organism>
<evidence type="ECO:0000256" key="1">
    <source>
        <dbReference type="SAM" id="MobiDB-lite"/>
    </source>
</evidence>
<feature type="region of interest" description="Disordered" evidence="1">
    <location>
        <begin position="1"/>
        <end position="23"/>
    </location>
</feature>
<evidence type="ECO:0000313" key="2">
    <source>
        <dbReference type="EMBL" id="MFD0850771.1"/>
    </source>
</evidence>
<dbReference type="EMBL" id="JBHTIR010000109">
    <property type="protein sequence ID" value="MFD0850771.1"/>
    <property type="molecule type" value="Genomic_DNA"/>
</dbReference>
<gene>
    <name evidence="2" type="ORF">ACFQ07_00825</name>
</gene>
<accession>A0ABW3CB85</accession>
<evidence type="ECO:0000313" key="3">
    <source>
        <dbReference type="Proteomes" id="UP001597083"/>
    </source>
</evidence>
<name>A0ABW3CB85_9ACTN</name>
<feature type="region of interest" description="Disordered" evidence="1">
    <location>
        <begin position="105"/>
        <end position="142"/>
    </location>
</feature>
<sequence length="142" mass="15076">MVSTGMAAQKSTLSSARPSPAKPSIRCWTVSSIQFWIHHCAFAGTNDGCTSARYLRCWSPPIDSMLFCASNRPLFGSTGSRAAAKTSALRYASSHAAQLKAEKCGRSGCGSPWKNAGPSKPVSSWTMPGCTGARSRSRRQTG</sequence>
<proteinExistence type="predicted"/>
<reference evidence="3" key="1">
    <citation type="journal article" date="2019" name="Int. J. Syst. Evol. Microbiol.">
        <title>The Global Catalogue of Microorganisms (GCM) 10K type strain sequencing project: providing services to taxonomists for standard genome sequencing and annotation.</title>
        <authorList>
            <consortium name="The Broad Institute Genomics Platform"/>
            <consortium name="The Broad Institute Genome Sequencing Center for Infectious Disease"/>
            <person name="Wu L."/>
            <person name="Ma J."/>
        </authorList>
    </citation>
    <scope>NUCLEOTIDE SEQUENCE [LARGE SCALE GENOMIC DNA]</scope>
    <source>
        <strain evidence="3">JCM 31696</strain>
    </source>
</reference>
<keyword evidence="3" id="KW-1185">Reference proteome</keyword>